<feature type="region of interest" description="Disordered" evidence="1">
    <location>
        <begin position="1"/>
        <end position="22"/>
    </location>
</feature>
<reference evidence="2 3" key="1">
    <citation type="submission" date="2016-10" db="EMBL/GenBank/DDBJ databases">
        <authorList>
            <person name="de Groot N.N."/>
        </authorList>
    </citation>
    <scope>NUCLEOTIDE SEQUENCE [LARGE SCALE GENOMIC DNA]</scope>
    <source>
        <strain evidence="2 3">CPCC 201354</strain>
    </source>
</reference>
<gene>
    <name evidence="2" type="ORF">SAMN05421505_14341</name>
</gene>
<proteinExistence type="predicted"/>
<accession>A0A1G8JIQ7</accession>
<organism evidence="2 3">
    <name type="scientific">Sinosporangium album</name>
    <dbReference type="NCBI Taxonomy" id="504805"/>
    <lineage>
        <taxon>Bacteria</taxon>
        <taxon>Bacillati</taxon>
        <taxon>Actinomycetota</taxon>
        <taxon>Actinomycetes</taxon>
        <taxon>Streptosporangiales</taxon>
        <taxon>Streptosporangiaceae</taxon>
        <taxon>Sinosporangium</taxon>
    </lineage>
</organism>
<dbReference type="PIRSF" id="PIRSF017393">
    <property type="entry name" value="MTase_SAV2177"/>
    <property type="match status" value="1"/>
</dbReference>
<protein>
    <submittedName>
        <fullName evidence="2">S-adenosyl methyltransferase</fullName>
    </submittedName>
</protein>
<evidence type="ECO:0000256" key="1">
    <source>
        <dbReference type="SAM" id="MobiDB-lite"/>
    </source>
</evidence>
<dbReference type="Pfam" id="PF04672">
    <property type="entry name" value="Methyltransf_19"/>
    <property type="match status" value="1"/>
</dbReference>
<dbReference type="AlphaFoldDB" id="A0A1G8JIQ7"/>
<dbReference type="STRING" id="504805.SAMN05421505_14341"/>
<dbReference type="Proteomes" id="UP000198923">
    <property type="component" value="Unassembled WGS sequence"/>
</dbReference>
<keyword evidence="2" id="KW-0489">Methyltransferase</keyword>
<evidence type="ECO:0000313" key="3">
    <source>
        <dbReference type="Proteomes" id="UP000198923"/>
    </source>
</evidence>
<dbReference type="EMBL" id="FNCN01000043">
    <property type="protein sequence ID" value="SDI31154.1"/>
    <property type="molecule type" value="Genomic_DNA"/>
</dbReference>
<dbReference type="InterPro" id="IPR029063">
    <property type="entry name" value="SAM-dependent_MTases_sf"/>
</dbReference>
<dbReference type="SUPFAM" id="SSF53335">
    <property type="entry name" value="S-adenosyl-L-methionine-dependent methyltransferases"/>
    <property type="match status" value="1"/>
</dbReference>
<dbReference type="RefSeq" id="WP_245691495.1">
    <property type="nucleotide sequence ID" value="NZ_FNCN01000043.1"/>
</dbReference>
<evidence type="ECO:0000313" key="2">
    <source>
        <dbReference type="EMBL" id="SDI31154.1"/>
    </source>
</evidence>
<dbReference type="GO" id="GO:0008168">
    <property type="term" value="F:methyltransferase activity"/>
    <property type="evidence" value="ECO:0007669"/>
    <property type="project" value="UniProtKB-KW"/>
</dbReference>
<keyword evidence="3" id="KW-1185">Reference proteome</keyword>
<name>A0A1G8JIQ7_9ACTN</name>
<dbReference type="GO" id="GO:0032259">
    <property type="term" value="P:methylation"/>
    <property type="evidence" value="ECO:0007669"/>
    <property type="project" value="UniProtKB-KW"/>
</dbReference>
<sequence>MTESDWDQQEKDRVPPTVDPTRPSIARIYDAILGGKDNLAVDRAVAELACKAFPDGGEGARLNRAVLARAVRHMCEQGVDQFLDLGSGLPTVENTHEIAQAVNPDAKVVYVDNDPVVLTHGRALLATNANTTVVTSDLRTPQQVLEHPQISGFLDMSKPIGLLLVAIVHHVLDEEDPAGLIAEYKKALAPGSYMLITHFTNSTPEARELETVLLRTIGRGQLRSREEITAFFDGFELVEPGVVHPPQWRPDDLQGPAPQKLSSLLYLAGLGRKPDA</sequence>
<dbReference type="InterPro" id="IPR006764">
    <property type="entry name" value="SAM_dep_MeTrfase_SAV2177_type"/>
</dbReference>
<dbReference type="Gene3D" id="3.40.50.150">
    <property type="entry name" value="Vaccinia Virus protein VP39"/>
    <property type="match status" value="1"/>
</dbReference>
<keyword evidence="2" id="KW-0808">Transferase</keyword>